<dbReference type="Pfam" id="PF22666">
    <property type="entry name" value="Glyco_hydro_2_N2"/>
    <property type="match status" value="1"/>
</dbReference>
<dbReference type="PANTHER" id="PTHR42732:SF1">
    <property type="entry name" value="BETA-MANNOSIDASE"/>
    <property type="match status" value="1"/>
</dbReference>
<keyword evidence="2" id="KW-0378">Hydrolase</keyword>
<dbReference type="InterPro" id="IPR013783">
    <property type="entry name" value="Ig-like_fold"/>
</dbReference>
<dbReference type="SUPFAM" id="SSF49303">
    <property type="entry name" value="beta-Galactosidase/glucuronidase domain"/>
    <property type="match status" value="1"/>
</dbReference>
<evidence type="ECO:0000256" key="2">
    <source>
        <dbReference type="ARBA" id="ARBA00022801"/>
    </source>
</evidence>
<feature type="domain" description="Glycoside hydrolase family 2 catalytic" evidence="7">
    <location>
        <begin position="352"/>
        <end position="503"/>
    </location>
</feature>
<dbReference type="Pfam" id="PF00703">
    <property type="entry name" value="Glyco_hydro_2"/>
    <property type="match status" value="1"/>
</dbReference>
<proteinExistence type="inferred from homology"/>
<dbReference type="UniPathway" id="UPA00280"/>
<dbReference type="GO" id="GO:0005975">
    <property type="term" value="P:carbohydrate metabolic process"/>
    <property type="evidence" value="ECO:0007669"/>
    <property type="project" value="InterPro"/>
</dbReference>
<dbReference type="InterPro" id="IPR048229">
    <property type="entry name" value="GalB-like"/>
</dbReference>
<keyword evidence="5" id="KW-0732">Signal</keyword>
<dbReference type="Gene3D" id="3.20.20.80">
    <property type="entry name" value="Glycosidases"/>
    <property type="match status" value="1"/>
</dbReference>
<dbReference type="STRING" id="1316194.A0A1Q5TCE1"/>
<evidence type="ECO:0000256" key="3">
    <source>
        <dbReference type="ARBA" id="ARBA00023295"/>
    </source>
</evidence>
<feature type="domain" description="Glycoside hydrolase family 2" evidence="9">
    <location>
        <begin position="750"/>
        <end position="848"/>
    </location>
</feature>
<dbReference type="SUPFAM" id="SSF49785">
    <property type="entry name" value="Galactose-binding domain-like"/>
    <property type="match status" value="1"/>
</dbReference>
<keyword evidence="3" id="KW-0326">Glycosidase</keyword>
<evidence type="ECO:0000313" key="11">
    <source>
        <dbReference type="EMBL" id="OKO97903.1"/>
    </source>
</evidence>
<comment type="caution">
    <text evidence="11">The sequence shown here is derived from an EMBL/GenBank/DDBJ whole genome shotgun (WGS) entry which is preliminary data.</text>
</comment>
<name>A0A1Q5TCE1_9EURO</name>
<dbReference type="Gene3D" id="2.60.120.260">
    <property type="entry name" value="Galactose-binding domain-like"/>
    <property type="match status" value="1"/>
</dbReference>
<feature type="chain" id="PRO_5012592444" evidence="5">
    <location>
        <begin position="19"/>
        <end position="904"/>
    </location>
</feature>
<feature type="signal peptide" evidence="5">
    <location>
        <begin position="1"/>
        <end position="18"/>
    </location>
</feature>
<dbReference type="Pfam" id="PF18565">
    <property type="entry name" value="Glyco_hydro2_C5"/>
    <property type="match status" value="1"/>
</dbReference>
<dbReference type="PANTHER" id="PTHR42732">
    <property type="entry name" value="BETA-GALACTOSIDASE"/>
    <property type="match status" value="1"/>
</dbReference>
<accession>A0A1Q5TCE1</accession>
<dbReference type="InterPro" id="IPR051913">
    <property type="entry name" value="GH2_Domain-Containing"/>
</dbReference>
<dbReference type="InterPro" id="IPR040605">
    <property type="entry name" value="Glyco_hydro2_dom5"/>
</dbReference>
<dbReference type="GO" id="GO:0004553">
    <property type="term" value="F:hydrolase activity, hydrolyzing O-glycosyl compounds"/>
    <property type="evidence" value="ECO:0007669"/>
    <property type="project" value="InterPro"/>
</dbReference>
<organism evidence="11 12">
    <name type="scientific">Penicillium subrubescens</name>
    <dbReference type="NCBI Taxonomy" id="1316194"/>
    <lineage>
        <taxon>Eukaryota</taxon>
        <taxon>Fungi</taxon>
        <taxon>Dikarya</taxon>
        <taxon>Ascomycota</taxon>
        <taxon>Pezizomycotina</taxon>
        <taxon>Eurotiomycetes</taxon>
        <taxon>Eurotiomycetidae</taxon>
        <taxon>Eurotiales</taxon>
        <taxon>Aspergillaceae</taxon>
        <taxon>Penicillium</taxon>
    </lineage>
</organism>
<dbReference type="AlphaFoldDB" id="A0A1Q5TCE1"/>
<evidence type="ECO:0000256" key="1">
    <source>
        <dbReference type="ARBA" id="ARBA00007401"/>
    </source>
</evidence>
<dbReference type="EMBL" id="MNBE01000683">
    <property type="protein sequence ID" value="OKO97903.1"/>
    <property type="molecule type" value="Genomic_DNA"/>
</dbReference>
<dbReference type="InterPro" id="IPR008979">
    <property type="entry name" value="Galactose-bd-like_sf"/>
</dbReference>
<dbReference type="Pfam" id="PF02836">
    <property type="entry name" value="Glyco_hydro_2_C"/>
    <property type="match status" value="1"/>
</dbReference>
<protein>
    <submittedName>
        <fullName evidence="11">Beta-galactosidase BoGH2A</fullName>
    </submittedName>
</protein>
<evidence type="ECO:0000256" key="4">
    <source>
        <dbReference type="SAM" id="MobiDB-lite"/>
    </source>
</evidence>
<keyword evidence="12" id="KW-1185">Reference proteome</keyword>
<evidence type="ECO:0000259" key="10">
    <source>
        <dbReference type="Pfam" id="PF22666"/>
    </source>
</evidence>
<dbReference type="InterPro" id="IPR006101">
    <property type="entry name" value="Glyco_hydro_2"/>
</dbReference>
<feature type="region of interest" description="Disordered" evidence="4">
    <location>
        <begin position="860"/>
        <end position="891"/>
    </location>
</feature>
<feature type="domain" description="DUF4982" evidence="8">
    <location>
        <begin position="677"/>
        <end position="737"/>
    </location>
</feature>
<comment type="similarity">
    <text evidence="1">Belongs to the glycosyl hydrolase 2 family.</text>
</comment>
<sequence length="904" mass="96808">MVILLPILFLASAGWATAATTSGRNRSSLNAGWKFSRFSSNPDSLSYSTLSPWMLPLANDFIVNGAKHQAPSGTPPGSNVQYIQASFNDASWQSVDLPHDWAIAGPFNAPGISGGMGRLPTNGVGWYRRNLVATADDVDGTKSIFLDVDGAMSYAAVWLNGNLLGGWPYGYASWRLDLTPYLQAGNNILAVRLDNAEDNSRWYPGAGIYRNLWLVKVDKTHVAQWGTYITTPSVSSSSATVNLVVQVENNGNVTRQVDVSTNVYTIDQSTGTAGTAVVASFQTTTVSVNAGAKQSVSGSVTISNPRLWGPPPAQTPNLYVAVTTLSAGGTVIDTYETKFGIRSLTYDRNIGLLVNGQHVYVQGTCNHHDQGSIGTAINIRALQRQLQTLQEMGSNALRTSHNPPAPELLDLADSMGFMVLDEAFDCWSQGKTSNDYHLLYSDWHEPDLRAFVRRDRNHPSVVAWSIGNEIPEQSTSQGGSEGQELHDIVKSEDPTRQSTSAMNSAGPTAPLANVIDIEGLNYQGEYGAYGSFHSTFPNKMIWGTETASCISSRGTYIFPVTSSNGQTYYNSGGSDSSHMWVSAYELENPGWGGSPDQVFAAQDNFPFVAGEFTWTGFDYIGEPTPYSGNPGARSSYFGIVDLAGFKKDRFYIYQARWRPDFAMVHILPHWTWPERVGQTTPVHVFSSADQVELFVNGVSAGRQNRLGKSVYRFRWDNVTYSPGDLRAVAYKNGNQWAMDTRKTAGNAAALSVTVDRASITGDGLDLAYVSVAVVDSAGTVVPRANNVVTFSVSGPGTLVSTDNGDPTDTTPFPSASRNAFSGLVLAIVKANVGARGQIIVSATANGIIGGQVFITASGSATTSTTTSSGTRTSTTTSSSTTTSTTTTPGTGNVSYSPSICLDVL</sequence>
<dbReference type="Gene3D" id="2.60.40.10">
    <property type="entry name" value="Immunoglobulins"/>
    <property type="match status" value="3"/>
</dbReference>
<dbReference type="SUPFAM" id="SSF51445">
    <property type="entry name" value="(Trans)glycosidases"/>
    <property type="match status" value="1"/>
</dbReference>
<dbReference type="PRINTS" id="PR00132">
    <property type="entry name" value="GLHYDRLASE2"/>
</dbReference>
<dbReference type="Pfam" id="PF16355">
    <property type="entry name" value="DUF4982"/>
    <property type="match status" value="1"/>
</dbReference>
<evidence type="ECO:0000259" key="9">
    <source>
        <dbReference type="Pfam" id="PF18565"/>
    </source>
</evidence>
<dbReference type="Proteomes" id="UP000186955">
    <property type="component" value="Unassembled WGS sequence"/>
</dbReference>
<dbReference type="InterPro" id="IPR017853">
    <property type="entry name" value="GH"/>
</dbReference>
<feature type="domain" description="Beta-mannosidase-like galactose-binding" evidence="10">
    <location>
        <begin position="126"/>
        <end position="198"/>
    </location>
</feature>
<dbReference type="InterPro" id="IPR036156">
    <property type="entry name" value="Beta-gal/glucu_dom_sf"/>
</dbReference>
<dbReference type="InterPro" id="IPR006103">
    <property type="entry name" value="Glyco_hydro_2_cat"/>
</dbReference>
<evidence type="ECO:0000259" key="6">
    <source>
        <dbReference type="Pfam" id="PF00703"/>
    </source>
</evidence>
<feature type="domain" description="Glycoside hydrolase family 2 immunoglobulin-like beta-sandwich" evidence="6">
    <location>
        <begin position="228"/>
        <end position="342"/>
    </location>
</feature>
<dbReference type="NCBIfam" id="NF041463">
    <property type="entry name" value="GalB"/>
    <property type="match status" value="1"/>
</dbReference>
<reference evidence="11 12" key="1">
    <citation type="submission" date="2016-10" db="EMBL/GenBank/DDBJ databases">
        <title>Genome sequence of the ascomycete fungus Penicillium subrubescens.</title>
        <authorList>
            <person name="De Vries R.P."/>
            <person name="Peng M."/>
            <person name="Dilokpimol A."/>
            <person name="Hilden K."/>
            <person name="Makela M.R."/>
            <person name="Grigoriev I."/>
            <person name="Riley R."/>
            <person name="Granchi Z."/>
        </authorList>
    </citation>
    <scope>NUCLEOTIDE SEQUENCE [LARGE SCALE GENOMIC DNA]</scope>
    <source>
        <strain evidence="11 12">CBS 132785</strain>
    </source>
</reference>
<dbReference type="InterPro" id="IPR032311">
    <property type="entry name" value="DUF4982"/>
</dbReference>
<dbReference type="InterPro" id="IPR006102">
    <property type="entry name" value="Ig-like_GH2"/>
</dbReference>
<evidence type="ECO:0000259" key="8">
    <source>
        <dbReference type="Pfam" id="PF16355"/>
    </source>
</evidence>
<gene>
    <name evidence="11" type="ORF">PENSUB_9829</name>
</gene>
<evidence type="ECO:0000256" key="5">
    <source>
        <dbReference type="SAM" id="SignalP"/>
    </source>
</evidence>
<evidence type="ECO:0000259" key="7">
    <source>
        <dbReference type="Pfam" id="PF02836"/>
    </source>
</evidence>
<evidence type="ECO:0000313" key="12">
    <source>
        <dbReference type="Proteomes" id="UP000186955"/>
    </source>
</evidence>
<dbReference type="InterPro" id="IPR054593">
    <property type="entry name" value="Beta-mannosidase-like_N2"/>
</dbReference>